<protein>
    <recommendedName>
        <fullName evidence="1">RNase H type-1 domain-containing protein</fullName>
    </recommendedName>
</protein>
<dbReference type="InterPro" id="IPR002156">
    <property type="entry name" value="RNaseH_domain"/>
</dbReference>
<organism evidence="2 3">
    <name type="scientific">Salix viminalis</name>
    <name type="common">Common osier</name>
    <name type="synonym">Basket willow</name>
    <dbReference type="NCBI Taxonomy" id="40686"/>
    <lineage>
        <taxon>Eukaryota</taxon>
        <taxon>Viridiplantae</taxon>
        <taxon>Streptophyta</taxon>
        <taxon>Embryophyta</taxon>
        <taxon>Tracheophyta</taxon>
        <taxon>Spermatophyta</taxon>
        <taxon>Magnoliopsida</taxon>
        <taxon>eudicotyledons</taxon>
        <taxon>Gunneridae</taxon>
        <taxon>Pentapetalae</taxon>
        <taxon>rosids</taxon>
        <taxon>fabids</taxon>
        <taxon>Malpighiales</taxon>
        <taxon>Salicaceae</taxon>
        <taxon>Saliceae</taxon>
        <taxon>Salix</taxon>
    </lineage>
</organism>
<comment type="caution">
    <text evidence="2">The sequence shown here is derived from an EMBL/GenBank/DDBJ whole genome shotgun (WGS) entry which is preliminary data.</text>
</comment>
<dbReference type="GO" id="GO:0003676">
    <property type="term" value="F:nucleic acid binding"/>
    <property type="evidence" value="ECO:0007669"/>
    <property type="project" value="InterPro"/>
</dbReference>
<dbReference type="Proteomes" id="UP001151529">
    <property type="component" value="Chromosome 17"/>
</dbReference>
<feature type="domain" description="RNase H type-1" evidence="1">
    <location>
        <begin position="21"/>
        <end position="147"/>
    </location>
</feature>
<evidence type="ECO:0000259" key="1">
    <source>
        <dbReference type="PROSITE" id="PS50879"/>
    </source>
</evidence>
<dbReference type="PANTHER" id="PTHR47723:SF19">
    <property type="entry name" value="POLYNUCLEOTIDYL TRANSFERASE, RIBONUCLEASE H-LIKE SUPERFAMILY PROTEIN"/>
    <property type="match status" value="1"/>
</dbReference>
<dbReference type="InterPro" id="IPR036397">
    <property type="entry name" value="RNaseH_sf"/>
</dbReference>
<gene>
    <name evidence="2" type="ORF">OIU85_007172</name>
</gene>
<dbReference type="InterPro" id="IPR053151">
    <property type="entry name" value="RNase_H-like"/>
</dbReference>
<sequence length="213" mass="24140">MVFTGKNPVQGLRNSTLMQASKNIYEYNCSRSSIAGVCRDENGRWMFGFSSRVQSGSSFEAELMAVLEALKVAYWVKGLRRVILESDSKSVVDRISNQRIHQPKNQLEEIILECKGYVMSPAWSCSIQHTYREGNFAADALTKELVSESFEVLHVWNHPPESLSLILLADMIGMDVPRHGTLNQEQTRHLEMLERGLLARNHLELALIASFIK</sequence>
<reference evidence="2" key="2">
    <citation type="journal article" date="2023" name="Int. J. Mol. Sci.">
        <title>De Novo Assembly and Annotation of 11 Diverse Shrub Willow (Salix) Genomes Reveals Novel Gene Organization in Sex-Linked Regions.</title>
        <authorList>
            <person name="Hyden B."/>
            <person name="Feng K."/>
            <person name="Yates T.B."/>
            <person name="Jawdy S."/>
            <person name="Cereghino C."/>
            <person name="Smart L.B."/>
            <person name="Muchero W."/>
        </authorList>
    </citation>
    <scope>NUCLEOTIDE SEQUENCE [LARGE SCALE GENOMIC DNA]</scope>
    <source>
        <tissue evidence="2">Shoot tip</tissue>
    </source>
</reference>
<proteinExistence type="predicted"/>
<dbReference type="GO" id="GO:0004523">
    <property type="term" value="F:RNA-DNA hybrid ribonuclease activity"/>
    <property type="evidence" value="ECO:0007669"/>
    <property type="project" value="InterPro"/>
</dbReference>
<dbReference type="Gene3D" id="3.30.420.10">
    <property type="entry name" value="Ribonuclease H-like superfamily/Ribonuclease H"/>
    <property type="match status" value="1"/>
</dbReference>
<dbReference type="PANTHER" id="PTHR47723">
    <property type="entry name" value="OS05G0353850 PROTEIN"/>
    <property type="match status" value="1"/>
</dbReference>
<evidence type="ECO:0000313" key="3">
    <source>
        <dbReference type="Proteomes" id="UP001151529"/>
    </source>
</evidence>
<dbReference type="InterPro" id="IPR044730">
    <property type="entry name" value="RNase_H-like_dom_plant"/>
</dbReference>
<dbReference type="InterPro" id="IPR012337">
    <property type="entry name" value="RNaseH-like_sf"/>
</dbReference>
<dbReference type="PROSITE" id="PS50879">
    <property type="entry name" value="RNASE_H_1"/>
    <property type="match status" value="1"/>
</dbReference>
<evidence type="ECO:0000313" key="2">
    <source>
        <dbReference type="EMBL" id="KAJ6683459.1"/>
    </source>
</evidence>
<accession>A0A9Q0P911</accession>
<dbReference type="Pfam" id="PF13456">
    <property type="entry name" value="RVT_3"/>
    <property type="match status" value="1"/>
</dbReference>
<dbReference type="AlphaFoldDB" id="A0A9Q0P911"/>
<dbReference type="EMBL" id="JAPFFL010000013">
    <property type="protein sequence ID" value="KAJ6683459.1"/>
    <property type="molecule type" value="Genomic_DNA"/>
</dbReference>
<name>A0A9Q0P911_SALVM</name>
<dbReference type="SUPFAM" id="SSF53098">
    <property type="entry name" value="Ribonuclease H-like"/>
    <property type="match status" value="1"/>
</dbReference>
<dbReference type="CDD" id="cd06222">
    <property type="entry name" value="RNase_H_like"/>
    <property type="match status" value="1"/>
</dbReference>
<dbReference type="OrthoDB" id="1741277at2759"/>
<keyword evidence="3" id="KW-1185">Reference proteome</keyword>
<reference evidence="2" key="1">
    <citation type="submission" date="2022-11" db="EMBL/GenBank/DDBJ databases">
        <authorList>
            <person name="Hyden B.L."/>
            <person name="Feng K."/>
            <person name="Yates T."/>
            <person name="Jawdy S."/>
            <person name="Smart L.B."/>
            <person name="Muchero W."/>
        </authorList>
    </citation>
    <scope>NUCLEOTIDE SEQUENCE</scope>
    <source>
        <tissue evidence="2">Shoot tip</tissue>
    </source>
</reference>